<proteinExistence type="inferred from homology"/>
<evidence type="ECO:0000256" key="3">
    <source>
        <dbReference type="SAM" id="SignalP"/>
    </source>
</evidence>
<sequence>MHRSLVPLAMAALLCTPAFGQSDVPATPALPGATPSTSPATDAATPAPTAPTAPAAATADPHHSPRQAVAAPLTLQAAIQTALSHNPSLRAAGYEVEAGEGAVRQAGAMPNPILGIEQEDTRRESRTSTVMLSQTFELGGKRAARMALAQRGRDLSALTLQARRAALRSATIQAYFEALIASERVRMAEASLGLASSGTEAVARRVTAGKVSPTEETRARVAESTARIELQQAQVARRAAFRTLALVMGVSPDSVAALDGSADAIPLPPDEQVLADRIDHSPAVRLARMEVERAGAAFDLERARGVPDVTVGLGGKREAGAGRTAPMISVSIPIPLLDRNQGAQREALRRRDAAQAMAEAEAMRVRAEALHAADELQARGEEITALRRDVLPGAQAAYDAARRGFELGKFGFLDVLDAQRTLLQARGQFFTALSQAHRLSAELDRLLGADNDRP</sequence>
<dbReference type="SUPFAM" id="SSF56954">
    <property type="entry name" value="Outer membrane efflux proteins (OEP)"/>
    <property type="match status" value="1"/>
</dbReference>
<dbReference type="RefSeq" id="WP_261757139.1">
    <property type="nucleotide sequence ID" value="NZ_CP104562.2"/>
</dbReference>
<keyword evidence="3" id="KW-0732">Signal</keyword>
<reference evidence="4" key="1">
    <citation type="submission" date="2022-10" db="EMBL/GenBank/DDBJ databases">
        <title>Characterization and whole genome sequencing of a new Roseateles species, isolated from fresh water.</title>
        <authorList>
            <person name="Guliayeva D.Y."/>
            <person name="Akhremchuk A.E."/>
            <person name="Sikolenko M.A."/>
            <person name="Valentovich L.N."/>
            <person name="Sidarenka A.V."/>
        </authorList>
    </citation>
    <scope>NUCLEOTIDE SEQUENCE</scope>
    <source>
        <strain evidence="4">BIM B-1768</strain>
    </source>
</reference>
<evidence type="ECO:0000313" key="5">
    <source>
        <dbReference type="Proteomes" id="UP001064933"/>
    </source>
</evidence>
<dbReference type="Gene3D" id="1.20.1600.10">
    <property type="entry name" value="Outer membrane efflux proteins (OEP)"/>
    <property type="match status" value="1"/>
</dbReference>
<evidence type="ECO:0000256" key="2">
    <source>
        <dbReference type="SAM" id="MobiDB-lite"/>
    </source>
</evidence>
<accession>A0ABY6AWW4</accession>
<evidence type="ECO:0000313" key="4">
    <source>
        <dbReference type="EMBL" id="UXH77393.1"/>
    </source>
</evidence>
<feature type="region of interest" description="Disordered" evidence="2">
    <location>
        <begin position="26"/>
        <end position="66"/>
    </location>
</feature>
<dbReference type="EMBL" id="CP104562">
    <property type="protein sequence ID" value="UXH77393.1"/>
    <property type="molecule type" value="Genomic_DNA"/>
</dbReference>
<dbReference type="InterPro" id="IPR003423">
    <property type="entry name" value="OMP_efflux"/>
</dbReference>
<organism evidence="4 5">
    <name type="scientific">Roseateles amylovorans</name>
    <dbReference type="NCBI Taxonomy" id="2978473"/>
    <lineage>
        <taxon>Bacteria</taxon>
        <taxon>Pseudomonadati</taxon>
        <taxon>Pseudomonadota</taxon>
        <taxon>Betaproteobacteria</taxon>
        <taxon>Burkholderiales</taxon>
        <taxon>Sphaerotilaceae</taxon>
        <taxon>Roseateles</taxon>
    </lineage>
</organism>
<feature type="signal peptide" evidence="3">
    <location>
        <begin position="1"/>
        <end position="20"/>
    </location>
</feature>
<evidence type="ECO:0000256" key="1">
    <source>
        <dbReference type="ARBA" id="ARBA00007613"/>
    </source>
</evidence>
<feature type="chain" id="PRO_5045228925" evidence="3">
    <location>
        <begin position="21"/>
        <end position="454"/>
    </location>
</feature>
<dbReference type="Pfam" id="PF02321">
    <property type="entry name" value="OEP"/>
    <property type="match status" value="2"/>
</dbReference>
<dbReference type="PANTHER" id="PTHR30203">
    <property type="entry name" value="OUTER MEMBRANE CATION EFFLUX PROTEIN"/>
    <property type="match status" value="1"/>
</dbReference>
<dbReference type="InterPro" id="IPR010131">
    <property type="entry name" value="MdtP/NodT-like"/>
</dbReference>
<gene>
    <name evidence="4" type="ORF">N4261_20665</name>
</gene>
<comment type="similarity">
    <text evidence="1">Belongs to the outer membrane factor (OMF) (TC 1.B.17) family.</text>
</comment>
<dbReference type="Proteomes" id="UP001064933">
    <property type="component" value="Chromosome"/>
</dbReference>
<keyword evidence="5" id="KW-1185">Reference proteome</keyword>
<dbReference type="PANTHER" id="PTHR30203:SF24">
    <property type="entry name" value="BLR4935 PROTEIN"/>
    <property type="match status" value="1"/>
</dbReference>
<feature type="compositionally biased region" description="Low complexity" evidence="2">
    <location>
        <begin position="26"/>
        <end position="59"/>
    </location>
</feature>
<protein>
    <submittedName>
        <fullName evidence="4">TolC family protein</fullName>
    </submittedName>
</protein>
<name>A0ABY6AWW4_9BURK</name>